<sequence>MVIEHAMLIIKEELVEEFIPTINEVFPILSSSEGYLSHKLIRNKDNRTHFILVVHWNSLEDHLDGFVGSAKFKKWDSMLRSFFDGYPKVLHYTEL</sequence>
<keyword evidence="3" id="KW-1185">Reference proteome</keyword>
<dbReference type="InterPro" id="IPR011008">
    <property type="entry name" value="Dimeric_a/b-barrel"/>
</dbReference>
<dbReference type="GO" id="GO:0004497">
    <property type="term" value="F:monooxygenase activity"/>
    <property type="evidence" value="ECO:0007669"/>
    <property type="project" value="UniProtKB-KW"/>
</dbReference>
<comment type="caution">
    <text evidence="2">The sequence shown here is derived from an EMBL/GenBank/DDBJ whole genome shotgun (WGS) entry which is preliminary data.</text>
</comment>
<dbReference type="InterPro" id="IPR007138">
    <property type="entry name" value="ABM_dom"/>
</dbReference>
<keyword evidence="2" id="KW-0560">Oxidoreductase</keyword>
<evidence type="ECO:0000313" key="3">
    <source>
        <dbReference type="Proteomes" id="UP001238088"/>
    </source>
</evidence>
<dbReference type="Pfam" id="PF03992">
    <property type="entry name" value="ABM"/>
    <property type="match status" value="1"/>
</dbReference>
<dbReference type="EMBL" id="JAUSUB010000030">
    <property type="protein sequence ID" value="MDQ0272891.1"/>
    <property type="molecule type" value="Genomic_DNA"/>
</dbReference>
<dbReference type="Gene3D" id="3.30.70.100">
    <property type="match status" value="1"/>
</dbReference>
<evidence type="ECO:0000259" key="1">
    <source>
        <dbReference type="PROSITE" id="PS51725"/>
    </source>
</evidence>
<name>A0ABU0ANN9_9BACI</name>
<protein>
    <submittedName>
        <fullName evidence="2">Heme-degrading monooxygenase HmoA</fullName>
    </submittedName>
</protein>
<gene>
    <name evidence="2" type="ORF">J2S17_004784</name>
</gene>
<feature type="domain" description="ABM" evidence="1">
    <location>
        <begin position="2"/>
        <end position="95"/>
    </location>
</feature>
<dbReference type="RefSeq" id="WP_307478399.1">
    <property type="nucleotide sequence ID" value="NZ_JAUSUB010000030.1"/>
</dbReference>
<dbReference type="Proteomes" id="UP001238088">
    <property type="component" value="Unassembled WGS sequence"/>
</dbReference>
<organism evidence="2 3">
    <name type="scientific">Cytobacillus purgationiresistens</name>
    <dbReference type="NCBI Taxonomy" id="863449"/>
    <lineage>
        <taxon>Bacteria</taxon>
        <taxon>Bacillati</taxon>
        <taxon>Bacillota</taxon>
        <taxon>Bacilli</taxon>
        <taxon>Bacillales</taxon>
        <taxon>Bacillaceae</taxon>
        <taxon>Cytobacillus</taxon>
    </lineage>
</organism>
<keyword evidence="2" id="KW-0503">Monooxygenase</keyword>
<reference evidence="2 3" key="1">
    <citation type="submission" date="2023-07" db="EMBL/GenBank/DDBJ databases">
        <title>Genomic Encyclopedia of Type Strains, Phase IV (KMG-IV): sequencing the most valuable type-strain genomes for metagenomic binning, comparative biology and taxonomic classification.</title>
        <authorList>
            <person name="Goeker M."/>
        </authorList>
    </citation>
    <scope>NUCLEOTIDE SEQUENCE [LARGE SCALE GENOMIC DNA]</scope>
    <source>
        <strain evidence="2 3">DSM 23494</strain>
    </source>
</reference>
<proteinExistence type="predicted"/>
<dbReference type="SUPFAM" id="SSF54909">
    <property type="entry name" value="Dimeric alpha+beta barrel"/>
    <property type="match status" value="1"/>
</dbReference>
<dbReference type="PROSITE" id="PS51725">
    <property type="entry name" value="ABM"/>
    <property type="match status" value="1"/>
</dbReference>
<evidence type="ECO:0000313" key="2">
    <source>
        <dbReference type="EMBL" id="MDQ0272891.1"/>
    </source>
</evidence>
<accession>A0ABU0ANN9</accession>